<evidence type="ECO:0000313" key="2">
    <source>
        <dbReference type="EMBL" id="TPG57639.1"/>
    </source>
</evidence>
<keyword evidence="1" id="KW-0812">Transmembrane</keyword>
<keyword evidence="3" id="KW-1185">Reference proteome</keyword>
<accession>A0A502G6Z8</accession>
<evidence type="ECO:0008006" key="4">
    <source>
        <dbReference type="Google" id="ProtNLM"/>
    </source>
</evidence>
<keyword evidence="1" id="KW-1133">Transmembrane helix</keyword>
<dbReference type="AlphaFoldDB" id="A0A502G6Z8"/>
<keyword evidence="1" id="KW-0472">Membrane</keyword>
<reference evidence="2 3" key="1">
    <citation type="journal article" date="2019" name="Environ. Microbiol.">
        <title>Species interactions and distinct microbial communities in high Arctic permafrost affected cryosols are associated with the CH4 and CO2 gas fluxes.</title>
        <authorList>
            <person name="Altshuler I."/>
            <person name="Hamel J."/>
            <person name="Turney S."/>
            <person name="Magnuson E."/>
            <person name="Levesque R."/>
            <person name="Greer C."/>
            <person name="Whyte L.G."/>
        </authorList>
    </citation>
    <scope>NUCLEOTIDE SEQUENCE [LARGE SCALE GENOMIC DNA]</scope>
    <source>
        <strain evidence="2 3">E4</strain>
    </source>
</reference>
<dbReference type="OrthoDB" id="9151024at2"/>
<evidence type="ECO:0000256" key="1">
    <source>
        <dbReference type="SAM" id="Phobius"/>
    </source>
</evidence>
<sequence length="226" mass="25858">MSLTAPVLSAIIASTVAGIGVVAQLLIAYLARKQITKQLDLQHLVSHRSTASFIADKRQKWIDELRTDMAFHLALSQEIIWKWDAMRDRAKLRVMQDATDANGEVDQIKAEEIYQEAADAFSPENGARDREHQERHTRIMFRLNPQEKLHIMLRDCLVDIRSTIGNYQGIRTPTETQFQLKEMIRLIGEAQTYTEAILGAEWRRVKQEVAYPEVLMSTIPKPSSDN</sequence>
<gene>
    <name evidence="2" type="ORF">EAH77_20720</name>
</gene>
<dbReference type="RefSeq" id="WP_140474670.1">
    <property type="nucleotide sequence ID" value="NZ_RCZD01000013.1"/>
</dbReference>
<dbReference type="Proteomes" id="UP000317663">
    <property type="component" value="Unassembled WGS sequence"/>
</dbReference>
<evidence type="ECO:0000313" key="3">
    <source>
        <dbReference type="Proteomes" id="UP000317663"/>
    </source>
</evidence>
<dbReference type="EMBL" id="RCZD01000013">
    <property type="protein sequence ID" value="TPG57639.1"/>
    <property type="molecule type" value="Genomic_DNA"/>
</dbReference>
<organism evidence="2 3">
    <name type="scientific">Ewingella americana</name>
    <dbReference type="NCBI Taxonomy" id="41202"/>
    <lineage>
        <taxon>Bacteria</taxon>
        <taxon>Pseudomonadati</taxon>
        <taxon>Pseudomonadota</taxon>
        <taxon>Gammaproteobacteria</taxon>
        <taxon>Enterobacterales</taxon>
        <taxon>Yersiniaceae</taxon>
        <taxon>Ewingella</taxon>
    </lineage>
</organism>
<protein>
    <recommendedName>
        <fullName evidence="4">DUF4760 domain-containing protein</fullName>
    </recommendedName>
</protein>
<name>A0A502G6Z8_9GAMM</name>
<proteinExistence type="predicted"/>
<comment type="caution">
    <text evidence="2">The sequence shown here is derived from an EMBL/GenBank/DDBJ whole genome shotgun (WGS) entry which is preliminary data.</text>
</comment>
<feature type="transmembrane region" description="Helical" evidence="1">
    <location>
        <begin position="6"/>
        <end position="31"/>
    </location>
</feature>